<reference evidence="2 3" key="1">
    <citation type="journal article" date="2017" name="Genome Announc.">
        <title>Draft Genome Sequence of Romboutsia weinsteinii sp. nov. Strain CCRI-19649(T) Isolated from Surface Water.</title>
        <authorList>
            <person name="Maheux A.F."/>
            <person name="Boudreau D.K."/>
            <person name="Berube E."/>
            <person name="Boissinot M."/>
            <person name="Cantin P."/>
            <person name="Raymond F."/>
            <person name="Corbeil J."/>
            <person name="Omar R.F."/>
            <person name="Bergeron M.G."/>
        </authorList>
    </citation>
    <scope>NUCLEOTIDE SEQUENCE [LARGE SCALE GENOMIC DNA]</scope>
    <source>
        <strain evidence="2 3">CCRI-19649</strain>
    </source>
</reference>
<evidence type="ECO:0000259" key="1">
    <source>
        <dbReference type="SMART" id="SM00382"/>
    </source>
</evidence>
<dbReference type="OrthoDB" id="1655960at2"/>
<protein>
    <submittedName>
        <fullName evidence="2">AAA family ATPase</fullName>
    </submittedName>
</protein>
<organism evidence="2 3">
    <name type="scientific">Romboutsia weinsteinii</name>
    <dbReference type="NCBI Taxonomy" id="2020949"/>
    <lineage>
        <taxon>Bacteria</taxon>
        <taxon>Bacillati</taxon>
        <taxon>Bacillota</taxon>
        <taxon>Clostridia</taxon>
        <taxon>Peptostreptococcales</taxon>
        <taxon>Peptostreptococcaceae</taxon>
        <taxon>Romboutsia</taxon>
    </lineage>
</organism>
<dbReference type="PANTHER" id="PTHR30050">
    <property type="entry name" value="CHROMOSOMAL REPLICATION INITIATOR PROTEIN DNAA"/>
    <property type="match status" value="1"/>
</dbReference>
<dbReference type="RefSeq" id="WP_094369210.1">
    <property type="nucleotide sequence ID" value="NZ_NOJY02000013.1"/>
</dbReference>
<dbReference type="PANTHER" id="PTHR30050:SF10">
    <property type="entry name" value="PHAGE-LIKE ELEMENT PBSX PROTEIN XKDC"/>
    <property type="match status" value="1"/>
</dbReference>
<evidence type="ECO:0000313" key="2">
    <source>
        <dbReference type="EMBL" id="RDY27406.1"/>
    </source>
</evidence>
<accession>A0A371J411</accession>
<gene>
    <name evidence="2" type="ORF">CHL78_009325</name>
</gene>
<dbReference type="GO" id="GO:0005524">
    <property type="term" value="F:ATP binding"/>
    <property type="evidence" value="ECO:0007669"/>
    <property type="project" value="InterPro"/>
</dbReference>
<dbReference type="Gene3D" id="3.40.50.300">
    <property type="entry name" value="P-loop containing nucleotide triphosphate hydrolases"/>
    <property type="match status" value="1"/>
</dbReference>
<dbReference type="InterPro" id="IPR003593">
    <property type="entry name" value="AAA+_ATPase"/>
</dbReference>
<dbReference type="SMART" id="SM00382">
    <property type="entry name" value="AAA"/>
    <property type="match status" value="1"/>
</dbReference>
<dbReference type="AlphaFoldDB" id="A0A371J411"/>
<proteinExistence type="predicted"/>
<dbReference type="InterPro" id="IPR002611">
    <property type="entry name" value="IstB_ATP-bd"/>
</dbReference>
<dbReference type="CDD" id="cd00009">
    <property type="entry name" value="AAA"/>
    <property type="match status" value="1"/>
</dbReference>
<dbReference type="Pfam" id="PF01695">
    <property type="entry name" value="IstB_IS21"/>
    <property type="match status" value="1"/>
</dbReference>
<dbReference type="EMBL" id="NOJY02000013">
    <property type="protein sequence ID" value="RDY27406.1"/>
    <property type="molecule type" value="Genomic_DNA"/>
</dbReference>
<name>A0A371J411_9FIRM</name>
<dbReference type="InterPro" id="IPR027417">
    <property type="entry name" value="P-loop_NTPase"/>
</dbReference>
<dbReference type="SUPFAM" id="SSF52540">
    <property type="entry name" value="P-loop containing nucleoside triphosphate hydrolases"/>
    <property type="match status" value="1"/>
</dbReference>
<dbReference type="Proteomes" id="UP000215694">
    <property type="component" value="Unassembled WGS sequence"/>
</dbReference>
<comment type="caution">
    <text evidence="2">The sequence shown here is derived from an EMBL/GenBank/DDBJ whole genome shotgun (WGS) entry which is preliminary data.</text>
</comment>
<feature type="domain" description="AAA+ ATPase" evidence="1">
    <location>
        <begin position="114"/>
        <end position="226"/>
    </location>
</feature>
<dbReference type="GO" id="GO:0006260">
    <property type="term" value="P:DNA replication"/>
    <property type="evidence" value="ECO:0007669"/>
    <property type="project" value="TreeGrafter"/>
</dbReference>
<keyword evidence="3" id="KW-1185">Reference proteome</keyword>
<evidence type="ECO:0000313" key="3">
    <source>
        <dbReference type="Proteomes" id="UP000215694"/>
    </source>
</evidence>
<sequence length="257" mass="29637">MELNLSPQFKERINQFIQSQSKNSSDENKSYLSHRYKCSKCKDLTFIIEGKEVIPCKCKEEKDTENIYASSGISGELVNKSFDNFNYAYDLQIMDAFNTAKNYAKYFNSIKNTKNNSIIFMGSEGCGKTHLSLAIANNLINRGIYVVYMSCVDDMKILKRSIKKREDYINAIDRYKEAQVLILDDLFRFNVSDIELEIISDIINYRYINSKPMIINSEKSMKDICDIDESVGNIISQICKKRNVEIKVNRLGSKVYG</sequence>